<evidence type="ECO:0000313" key="2">
    <source>
        <dbReference type="EMBL" id="WSE26127.1"/>
    </source>
</evidence>
<dbReference type="EMBL" id="CP142149">
    <property type="protein sequence ID" value="WSE26127.1"/>
    <property type="molecule type" value="Genomic_DNA"/>
</dbReference>
<gene>
    <name evidence="2" type="ORF">VSH64_24950</name>
</gene>
<dbReference type="RefSeq" id="WP_326565095.1">
    <property type="nucleotide sequence ID" value="NZ_CP142149.1"/>
</dbReference>
<sequence>MPALSGVDTCLRHTGPGQRVQLGGLIGHDHTAERRPADPAGLAGIDDEPRTDIPARPYGTAWTAAPTPVRRHGWLAAAIRGMFR</sequence>
<dbReference type="Proteomes" id="UP001330812">
    <property type="component" value="Chromosome"/>
</dbReference>
<protein>
    <submittedName>
        <fullName evidence="2">Uncharacterized protein</fullName>
    </submittedName>
</protein>
<organism evidence="2 3">
    <name type="scientific">Amycolatopsis rhabdoformis</name>
    <dbReference type="NCBI Taxonomy" id="1448059"/>
    <lineage>
        <taxon>Bacteria</taxon>
        <taxon>Bacillati</taxon>
        <taxon>Actinomycetota</taxon>
        <taxon>Actinomycetes</taxon>
        <taxon>Pseudonocardiales</taxon>
        <taxon>Pseudonocardiaceae</taxon>
        <taxon>Amycolatopsis</taxon>
    </lineage>
</organism>
<evidence type="ECO:0000313" key="3">
    <source>
        <dbReference type="Proteomes" id="UP001330812"/>
    </source>
</evidence>
<evidence type="ECO:0000256" key="1">
    <source>
        <dbReference type="SAM" id="MobiDB-lite"/>
    </source>
</evidence>
<accession>A0ABZ1HUU4</accession>
<name>A0ABZ1HUU4_9PSEU</name>
<keyword evidence="3" id="KW-1185">Reference proteome</keyword>
<feature type="region of interest" description="Disordered" evidence="1">
    <location>
        <begin position="1"/>
        <end position="59"/>
    </location>
</feature>
<proteinExistence type="predicted"/>
<reference evidence="2 3" key="1">
    <citation type="journal article" date="2015" name="Int. J. Syst. Evol. Microbiol.">
        <title>Amycolatopsis rhabdoformis sp. nov., an actinomycete isolated from a tropical forest soil.</title>
        <authorList>
            <person name="Souza W.R."/>
            <person name="Silva R.E."/>
            <person name="Goodfellow M."/>
            <person name="Busarakam K."/>
            <person name="Figueiro F.S."/>
            <person name="Ferreira D."/>
            <person name="Rodrigues-Filho E."/>
            <person name="Moraes L.A.B."/>
            <person name="Zucchi T.D."/>
        </authorList>
    </citation>
    <scope>NUCLEOTIDE SEQUENCE [LARGE SCALE GENOMIC DNA]</scope>
    <source>
        <strain evidence="2 3">NCIMB 14900</strain>
    </source>
</reference>
<feature type="compositionally biased region" description="Basic and acidic residues" evidence="1">
    <location>
        <begin position="27"/>
        <end position="37"/>
    </location>
</feature>